<protein>
    <recommendedName>
        <fullName evidence="9">DUF1682 domain-containing protein</fullName>
    </recommendedName>
</protein>
<dbReference type="FunCoup" id="C4JQ44">
    <property type="interactions" value="60"/>
</dbReference>
<dbReference type="VEuPathDB" id="FungiDB:UREG_03277"/>
<evidence type="ECO:0000256" key="6">
    <source>
        <dbReference type="SAM" id="Phobius"/>
    </source>
</evidence>
<feature type="transmembrane region" description="Helical" evidence="6">
    <location>
        <begin position="75"/>
        <end position="94"/>
    </location>
</feature>
<dbReference type="eggNOG" id="KOG2357">
    <property type="taxonomic scope" value="Eukaryota"/>
</dbReference>
<reference evidence="8" key="1">
    <citation type="journal article" date="2009" name="Genome Res.">
        <title>Comparative genomic analyses of the human fungal pathogens Coccidioides and their relatives.</title>
        <authorList>
            <person name="Sharpton T.J."/>
            <person name="Stajich J.E."/>
            <person name="Rounsley S.D."/>
            <person name="Gardner M.J."/>
            <person name="Wortman J.R."/>
            <person name="Jordar V.S."/>
            <person name="Maiti R."/>
            <person name="Kodira C.D."/>
            <person name="Neafsey D.E."/>
            <person name="Zeng Q."/>
            <person name="Hung C.-Y."/>
            <person name="McMahan C."/>
            <person name="Muszewska A."/>
            <person name="Grynberg M."/>
            <person name="Mandel M.A."/>
            <person name="Kellner E.M."/>
            <person name="Barker B.M."/>
            <person name="Galgiani J.N."/>
            <person name="Orbach M.J."/>
            <person name="Kirkland T.N."/>
            <person name="Cole G.T."/>
            <person name="Henn M.R."/>
            <person name="Birren B.W."/>
            <person name="Taylor J.W."/>
        </authorList>
    </citation>
    <scope>NUCLEOTIDE SEQUENCE [LARGE SCALE GENOMIC DNA]</scope>
    <source>
        <strain evidence="8">UAMH 1704</strain>
    </source>
</reference>
<name>C4JQ44_UNCRE</name>
<dbReference type="HOGENOM" id="CLU_042570_0_0_1"/>
<feature type="region of interest" description="Disordered" evidence="5">
    <location>
        <begin position="404"/>
        <end position="445"/>
    </location>
</feature>
<dbReference type="Proteomes" id="UP000002058">
    <property type="component" value="Unassembled WGS sequence"/>
</dbReference>
<dbReference type="GO" id="GO:0005783">
    <property type="term" value="C:endoplasmic reticulum"/>
    <property type="evidence" value="ECO:0007669"/>
    <property type="project" value="InterPro"/>
</dbReference>
<evidence type="ECO:0000256" key="2">
    <source>
        <dbReference type="ARBA" id="ARBA00022692"/>
    </source>
</evidence>
<feature type="compositionally biased region" description="Basic and acidic residues" evidence="5">
    <location>
        <begin position="404"/>
        <end position="436"/>
    </location>
</feature>
<accession>C4JQ44</accession>
<dbReference type="PANTHER" id="PTHR12883:SF0">
    <property type="entry name" value="PAT COMPLEX SUBUNIT CCDC47"/>
    <property type="match status" value="1"/>
</dbReference>
<evidence type="ECO:0000313" key="8">
    <source>
        <dbReference type="Proteomes" id="UP000002058"/>
    </source>
</evidence>
<dbReference type="OMA" id="FDGFVWA"/>
<keyword evidence="4 6" id="KW-0472">Membrane</keyword>
<dbReference type="Pfam" id="PF07946">
    <property type="entry name" value="CCDC47"/>
    <property type="match status" value="1"/>
</dbReference>
<evidence type="ECO:0000313" key="7">
    <source>
        <dbReference type="EMBL" id="EEP78431.1"/>
    </source>
</evidence>
<dbReference type="STRING" id="336963.C4JQ44"/>
<gene>
    <name evidence="7" type="ORF">UREG_03277</name>
</gene>
<keyword evidence="8" id="KW-1185">Reference proteome</keyword>
<proteinExistence type="predicted"/>
<dbReference type="GeneID" id="8442760"/>
<keyword evidence="2 6" id="KW-0812">Transmembrane</keyword>
<dbReference type="EMBL" id="CH476616">
    <property type="protein sequence ID" value="EEP78431.1"/>
    <property type="molecule type" value="Genomic_DNA"/>
</dbReference>
<dbReference type="GO" id="GO:0032469">
    <property type="term" value="P:endoplasmic reticulum calcium ion homeostasis"/>
    <property type="evidence" value="ECO:0007669"/>
    <property type="project" value="InterPro"/>
</dbReference>
<evidence type="ECO:0000256" key="3">
    <source>
        <dbReference type="ARBA" id="ARBA00022989"/>
    </source>
</evidence>
<sequence length="445" mass="50573">MSGLFQNILKGGSKDSTAGAKQDDTDFAEFAASPQPPVASVSTAPAPDSTVAAPVNTVPYTKWYRVWERTSPKDFLQEAFVLPFILFIVFFHVWGTRKNRRKAKAWAQAHIPVLHNEFAVVGYRGVRRGAPLKDMSSSKDLVIDDDLLKEKSPNEFTTYATGRQNVAFVDVSIQLLKRYNPMYIVGDTIFGLFFDSLAPATEKMEITAYPFDGKEKDLVPAPPAEKEQLSKGNNSTYDGFVFAVAHKNAMRKLRQDRYDVSLTFTKDNPKLPGWVTVMSESAEITDNILTSELIKAIEQAGDLFEYLIITDQPVDKPTKIEEAVSNKRTILSIRVPSSTSSTAYASSLPLFHLFLRLTDRLASTGRLRQEVLRKLRTTREEELRKLRRVAEEEKAEERKLTAERLKKEGRDRMLRGMSAEEQRKYLEKEKEREAKKELKRHSRRA</sequence>
<evidence type="ECO:0000256" key="1">
    <source>
        <dbReference type="ARBA" id="ARBA00004167"/>
    </source>
</evidence>
<dbReference type="AlphaFoldDB" id="C4JQ44"/>
<keyword evidence="3 6" id="KW-1133">Transmembrane helix</keyword>
<dbReference type="PANTHER" id="PTHR12883">
    <property type="entry name" value="ADIPOCYTE-SPECIFIC PROTEIN 4-RELATED"/>
    <property type="match status" value="1"/>
</dbReference>
<dbReference type="InterPro" id="IPR012879">
    <property type="entry name" value="CCDC47"/>
</dbReference>
<dbReference type="GO" id="GO:0005509">
    <property type="term" value="F:calcium ion binding"/>
    <property type="evidence" value="ECO:0007669"/>
    <property type="project" value="InterPro"/>
</dbReference>
<organism evidence="7 8">
    <name type="scientific">Uncinocarpus reesii (strain UAMH 1704)</name>
    <dbReference type="NCBI Taxonomy" id="336963"/>
    <lineage>
        <taxon>Eukaryota</taxon>
        <taxon>Fungi</taxon>
        <taxon>Dikarya</taxon>
        <taxon>Ascomycota</taxon>
        <taxon>Pezizomycotina</taxon>
        <taxon>Eurotiomycetes</taxon>
        <taxon>Eurotiomycetidae</taxon>
        <taxon>Onygenales</taxon>
        <taxon>Onygenaceae</taxon>
        <taxon>Uncinocarpus</taxon>
    </lineage>
</organism>
<comment type="subcellular location">
    <subcellularLocation>
        <location evidence="1">Membrane</location>
        <topology evidence="1">Single-pass membrane protein</topology>
    </subcellularLocation>
</comment>
<dbReference type="InParanoid" id="C4JQ44"/>
<evidence type="ECO:0008006" key="9">
    <source>
        <dbReference type="Google" id="ProtNLM"/>
    </source>
</evidence>
<dbReference type="RefSeq" id="XP_002543760.1">
    <property type="nucleotide sequence ID" value="XM_002543714.1"/>
</dbReference>
<evidence type="ECO:0000256" key="5">
    <source>
        <dbReference type="SAM" id="MobiDB-lite"/>
    </source>
</evidence>
<evidence type="ECO:0000256" key="4">
    <source>
        <dbReference type="ARBA" id="ARBA00023136"/>
    </source>
</evidence>
<dbReference type="KEGG" id="ure:UREG_03277"/>
<dbReference type="OrthoDB" id="10039147at2759"/>
<dbReference type="GO" id="GO:0016020">
    <property type="term" value="C:membrane"/>
    <property type="evidence" value="ECO:0007669"/>
    <property type="project" value="UniProtKB-SubCell"/>
</dbReference>